<evidence type="ECO:0000313" key="1">
    <source>
        <dbReference type="EMBL" id="KAK0497100.1"/>
    </source>
</evidence>
<dbReference type="Proteomes" id="UP001175228">
    <property type="component" value="Unassembled WGS sequence"/>
</dbReference>
<gene>
    <name evidence="1" type="ORF">EDD18DRAFT_1160898</name>
</gene>
<organism evidence="1 2">
    <name type="scientific">Armillaria luteobubalina</name>
    <dbReference type="NCBI Taxonomy" id="153913"/>
    <lineage>
        <taxon>Eukaryota</taxon>
        <taxon>Fungi</taxon>
        <taxon>Dikarya</taxon>
        <taxon>Basidiomycota</taxon>
        <taxon>Agaricomycotina</taxon>
        <taxon>Agaricomycetes</taxon>
        <taxon>Agaricomycetidae</taxon>
        <taxon>Agaricales</taxon>
        <taxon>Marasmiineae</taxon>
        <taxon>Physalacriaceae</taxon>
        <taxon>Armillaria</taxon>
    </lineage>
</organism>
<sequence>MEHILFECEAPGQSQVWRLARELWRRKKSSFPDLSFADLLATPFLRLQDENKKDLIWRLRNERVIQREGNQMATDREIENKLLYVLNDRLQMDLATLKKKKARKRGISKETILKTWGGMIKDERDLPEDWTGTAGVLVGMVS</sequence>
<reference evidence="1" key="1">
    <citation type="submission" date="2023-06" db="EMBL/GenBank/DDBJ databases">
        <authorList>
            <consortium name="Lawrence Berkeley National Laboratory"/>
            <person name="Ahrendt S."/>
            <person name="Sahu N."/>
            <person name="Indic B."/>
            <person name="Wong-Bajracharya J."/>
            <person name="Merenyi Z."/>
            <person name="Ke H.-M."/>
            <person name="Monk M."/>
            <person name="Kocsube S."/>
            <person name="Drula E."/>
            <person name="Lipzen A."/>
            <person name="Balint B."/>
            <person name="Henrissat B."/>
            <person name="Andreopoulos B."/>
            <person name="Martin F.M."/>
            <person name="Harder C.B."/>
            <person name="Rigling D."/>
            <person name="Ford K.L."/>
            <person name="Foster G.D."/>
            <person name="Pangilinan J."/>
            <person name="Papanicolaou A."/>
            <person name="Barry K."/>
            <person name="LaButti K."/>
            <person name="Viragh M."/>
            <person name="Koriabine M."/>
            <person name="Yan M."/>
            <person name="Riley R."/>
            <person name="Champramary S."/>
            <person name="Plett K.L."/>
            <person name="Tsai I.J."/>
            <person name="Slot J."/>
            <person name="Sipos G."/>
            <person name="Plett J."/>
            <person name="Nagy L.G."/>
            <person name="Grigoriev I.V."/>
        </authorList>
    </citation>
    <scope>NUCLEOTIDE SEQUENCE</scope>
    <source>
        <strain evidence="1">HWK02</strain>
    </source>
</reference>
<proteinExistence type="predicted"/>
<name>A0AA39UXH9_9AGAR</name>
<evidence type="ECO:0000313" key="2">
    <source>
        <dbReference type="Proteomes" id="UP001175228"/>
    </source>
</evidence>
<accession>A0AA39UXH9</accession>
<dbReference type="AlphaFoldDB" id="A0AA39UXH9"/>
<comment type="caution">
    <text evidence="1">The sequence shown here is derived from an EMBL/GenBank/DDBJ whole genome shotgun (WGS) entry which is preliminary data.</text>
</comment>
<dbReference type="EMBL" id="JAUEPU010000013">
    <property type="protein sequence ID" value="KAK0497100.1"/>
    <property type="molecule type" value="Genomic_DNA"/>
</dbReference>
<protein>
    <submittedName>
        <fullName evidence="1">Uncharacterized protein</fullName>
    </submittedName>
</protein>
<keyword evidence="2" id="KW-1185">Reference proteome</keyword>